<reference evidence="2 3" key="1">
    <citation type="submission" date="2018-02" db="EMBL/GenBank/DDBJ databases">
        <authorList>
            <person name="Moore K."/>
            <person name="Momper L."/>
        </authorList>
    </citation>
    <scope>NUCLEOTIDE SEQUENCE [LARGE SCALE GENOMIC DNA]</scope>
    <source>
        <strain evidence="2 3">CCALA 015</strain>
    </source>
</reference>
<proteinExistence type="predicted"/>
<reference evidence="2 3" key="2">
    <citation type="submission" date="2018-03" db="EMBL/GenBank/DDBJ databases">
        <title>The ancient ancestry and fast evolution of plastids.</title>
        <authorList>
            <person name="Moore K.R."/>
            <person name="Magnabosco C."/>
            <person name="Momper L."/>
            <person name="Gold D.A."/>
            <person name="Bosak T."/>
            <person name="Fournier G.P."/>
        </authorList>
    </citation>
    <scope>NUCLEOTIDE SEQUENCE [LARGE SCALE GENOMIC DNA]</scope>
    <source>
        <strain evidence="2 3">CCALA 015</strain>
    </source>
</reference>
<evidence type="ECO:0000259" key="1">
    <source>
        <dbReference type="Pfam" id="PF18480"/>
    </source>
</evidence>
<keyword evidence="3" id="KW-1185">Reference proteome</keyword>
<dbReference type="EMBL" id="PVWP01000007">
    <property type="protein sequence ID" value="PSB37017.1"/>
    <property type="molecule type" value="Genomic_DNA"/>
</dbReference>
<sequence length="106" mass="12064">MRILFDQGTPVPLRRYLEGHVVATAYELGWSTVTNGELIRLAEQEGYELLITTDTNLRYQQNLQDRSIAILVLTTTSWPRIRRATQAIRAAVATTMSGDYRELLIP</sequence>
<evidence type="ECO:0000313" key="2">
    <source>
        <dbReference type="EMBL" id="PSB37017.1"/>
    </source>
</evidence>
<evidence type="ECO:0000313" key="3">
    <source>
        <dbReference type="Proteomes" id="UP000238218"/>
    </source>
</evidence>
<comment type="caution">
    <text evidence="2">The sequence shown here is derived from an EMBL/GenBank/DDBJ whole genome shotgun (WGS) entry which is preliminary data.</text>
</comment>
<dbReference type="RefSeq" id="WP_106221829.1">
    <property type="nucleotide sequence ID" value="NZ_PVWP01000007.1"/>
</dbReference>
<dbReference type="InterPro" id="IPR041049">
    <property type="entry name" value="DUF5615"/>
</dbReference>
<organism evidence="2 3">
    <name type="scientific">Aphanothece cf. minutissima CCALA 015</name>
    <dbReference type="NCBI Taxonomy" id="2107695"/>
    <lineage>
        <taxon>Bacteria</taxon>
        <taxon>Bacillati</taxon>
        <taxon>Cyanobacteriota</taxon>
        <taxon>Cyanophyceae</taxon>
        <taxon>Oscillatoriophycideae</taxon>
        <taxon>Chroococcales</taxon>
        <taxon>Aphanothecaceae</taxon>
        <taxon>Aphanothece</taxon>
    </lineage>
</organism>
<protein>
    <recommendedName>
        <fullName evidence="1">DUF5615 domain-containing protein</fullName>
    </recommendedName>
</protein>
<gene>
    <name evidence="2" type="ORF">C7B81_11430</name>
</gene>
<dbReference type="Pfam" id="PF18480">
    <property type="entry name" value="DUF5615"/>
    <property type="match status" value="1"/>
</dbReference>
<feature type="domain" description="DUF5615" evidence="1">
    <location>
        <begin position="1"/>
        <end position="92"/>
    </location>
</feature>
<name>A0ABX5F678_9CHRO</name>
<accession>A0ABX5F678</accession>
<dbReference type="Proteomes" id="UP000238218">
    <property type="component" value="Unassembled WGS sequence"/>
</dbReference>